<evidence type="ECO:0000313" key="15">
    <source>
        <dbReference type="EMBL" id="TWB44003.1"/>
    </source>
</evidence>
<evidence type="ECO:0000256" key="2">
    <source>
        <dbReference type="ARBA" id="ARBA00022448"/>
    </source>
</evidence>
<evidence type="ECO:0000256" key="6">
    <source>
        <dbReference type="ARBA" id="ARBA00023004"/>
    </source>
</evidence>
<evidence type="ECO:0000259" key="13">
    <source>
        <dbReference type="Pfam" id="PF00593"/>
    </source>
</evidence>
<dbReference type="InterPro" id="IPR036942">
    <property type="entry name" value="Beta-barrel_TonB_sf"/>
</dbReference>
<keyword evidence="5 11" id="KW-0812">Transmembrane</keyword>
<comment type="similarity">
    <text evidence="11 12">Belongs to the TonB-dependent receptor family.</text>
</comment>
<comment type="subcellular location">
    <subcellularLocation>
        <location evidence="1 11">Cell outer membrane</location>
        <topology evidence="1 11">Multi-pass membrane protein</topology>
    </subcellularLocation>
</comment>
<accession>A0A560HCA0</accession>
<dbReference type="PROSITE" id="PS52016">
    <property type="entry name" value="TONB_DEPENDENT_REC_3"/>
    <property type="match status" value="1"/>
</dbReference>
<dbReference type="PANTHER" id="PTHR32552:SF81">
    <property type="entry name" value="TONB-DEPENDENT OUTER MEMBRANE RECEPTOR"/>
    <property type="match status" value="1"/>
</dbReference>
<evidence type="ECO:0000256" key="12">
    <source>
        <dbReference type="RuleBase" id="RU003357"/>
    </source>
</evidence>
<gene>
    <name evidence="15" type="ORF">FBZ90_104391</name>
</gene>
<dbReference type="GO" id="GO:0009279">
    <property type="term" value="C:cell outer membrane"/>
    <property type="evidence" value="ECO:0007669"/>
    <property type="project" value="UniProtKB-SubCell"/>
</dbReference>
<dbReference type="SUPFAM" id="SSF56935">
    <property type="entry name" value="Porins"/>
    <property type="match status" value="1"/>
</dbReference>
<keyword evidence="3 11" id="KW-1134">Transmembrane beta strand</keyword>
<sequence>MRGLKNRLILECGTAIPNERKTFTSLRVLLLACSVLSTPTSVVYAQEQASKQNDGSDGLNIAEIVVSARRKDEKALDVPASITAYSSDYLKTQNIQNFTDYATRIPNLTFQYGQGADLLWSGSRQTTIRGVAGSGTTSYYINDTPVPSSVSPLTLDLDRIEVLKGPQGTLFGASSMGGNVRFITRKPSLTENSGEVQVQGGGTEGGGLDYDGNVVANVVLAPGRLGLDVAIADTRDSGFITRRFPDASGNLVSKDGQGRNDTYAASVTLRAKLTDEVEATISAMGQSSDLHGFPAAYVPYPDYKPLSYTVDRAQDVQEYSRDRWGIGSFVLNYTGDDFSVASSTSYFARRINEREDDTEGSNLYLTQATGIDFGNTPIYQDTHHTETRLTHESRVSFDDGTLLPHLSGIAGVFYQHQNRRDTVPVTPIPALADAGFNPSYLAANGTFIHSNDAALFGELYYEIIPKLTVTAGLRQYWTNQKTDANEDQGFVFLPAGSSYVPAIGNSESGLIPKAVVSYKLDEQGNIYASVSKGFRAGGAQQSLPADLCSADLAHLGLNGDALRQYRSDTLWSYEAGIKSRLAEGRLSASAAVFQIDWSDIQQSVYLPTCTLSVTTNAGKARIRGGEMEVSGRPFAGVPFTIELGLGYTDGVLLDPGVLPQPANSPLSQVPQWSGTISGFYQVDLSQDYQLFIAADYSYTGSVDVPTGRGGFVVRQAFNMVNGNIGVSFGQSQVLFYVKNLLDERLNFGDQPAAGFERQTLLADGTYERYPRGVVSRPRQFGVQFQQSF</sequence>
<organism evidence="15 16">
    <name type="scientific">Nitrospirillum amazonense</name>
    <dbReference type="NCBI Taxonomy" id="28077"/>
    <lineage>
        <taxon>Bacteria</taxon>
        <taxon>Pseudomonadati</taxon>
        <taxon>Pseudomonadota</taxon>
        <taxon>Alphaproteobacteria</taxon>
        <taxon>Rhodospirillales</taxon>
        <taxon>Azospirillaceae</taxon>
        <taxon>Nitrospirillum</taxon>
    </lineage>
</organism>
<evidence type="ECO:0000313" key="16">
    <source>
        <dbReference type="Proteomes" id="UP000315751"/>
    </source>
</evidence>
<evidence type="ECO:0000256" key="11">
    <source>
        <dbReference type="PROSITE-ProRule" id="PRU01360"/>
    </source>
</evidence>
<keyword evidence="4" id="KW-0410">Iron transport</keyword>
<keyword evidence="7" id="KW-0406">Ion transport</keyword>
<feature type="domain" description="TonB-dependent receptor plug" evidence="14">
    <location>
        <begin position="76"/>
        <end position="178"/>
    </location>
</feature>
<keyword evidence="15" id="KW-0675">Receptor</keyword>
<evidence type="ECO:0000259" key="14">
    <source>
        <dbReference type="Pfam" id="PF07715"/>
    </source>
</evidence>
<proteinExistence type="inferred from homology"/>
<keyword evidence="2 11" id="KW-0813">Transport</keyword>
<dbReference type="GO" id="GO:0006826">
    <property type="term" value="P:iron ion transport"/>
    <property type="evidence" value="ECO:0007669"/>
    <property type="project" value="UniProtKB-KW"/>
</dbReference>
<dbReference type="InterPro" id="IPR000531">
    <property type="entry name" value="Beta-barrel_TonB"/>
</dbReference>
<dbReference type="Gene3D" id="2.40.170.20">
    <property type="entry name" value="TonB-dependent receptor, beta-barrel domain"/>
    <property type="match status" value="1"/>
</dbReference>
<name>A0A560HCA0_9PROT</name>
<protein>
    <submittedName>
        <fullName evidence="15">Outer membrane receptor protein involved in Fe transport</fullName>
    </submittedName>
</protein>
<dbReference type="InterPro" id="IPR012910">
    <property type="entry name" value="Plug_dom"/>
</dbReference>
<dbReference type="RefSeq" id="WP_145731195.1">
    <property type="nucleotide sequence ID" value="NZ_VITR01000004.1"/>
</dbReference>
<evidence type="ECO:0000256" key="3">
    <source>
        <dbReference type="ARBA" id="ARBA00022452"/>
    </source>
</evidence>
<keyword evidence="9 11" id="KW-0472">Membrane</keyword>
<evidence type="ECO:0000256" key="10">
    <source>
        <dbReference type="ARBA" id="ARBA00023237"/>
    </source>
</evidence>
<keyword evidence="6" id="KW-0408">Iron</keyword>
<evidence type="ECO:0000256" key="5">
    <source>
        <dbReference type="ARBA" id="ARBA00022692"/>
    </source>
</evidence>
<comment type="caution">
    <text evidence="15">The sequence shown here is derived from an EMBL/GenBank/DDBJ whole genome shotgun (WGS) entry which is preliminary data.</text>
</comment>
<keyword evidence="16" id="KW-1185">Reference proteome</keyword>
<reference evidence="15 16" key="1">
    <citation type="submission" date="2019-06" db="EMBL/GenBank/DDBJ databases">
        <title>Genomic Encyclopedia of Type Strains, Phase IV (KMG-V): Genome sequencing to study the core and pangenomes of soil and plant-associated prokaryotes.</title>
        <authorList>
            <person name="Whitman W."/>
        </authorList>
    </citation>
    <scope>NUCLEOTIDE SEQUENCE [LARGE SCALE GENOMIC DNA]</scope>
    <source>
        <strain evidence="15 16">BR 11622</strain>
    </source>
</reference>
<keyword evidence="8 12" id="KW-0798">TonB box</keyword>
<evidence type="ECO:0000256" key="1">
    <source>
        <dbReference type="ARBA" id="ARBA00004571"/>
    </source>
</evidence>
<dbReference type="PANTHER" id="PTHR32552">
    <property type="entry name" value="FERRICHROME IRON RECEPTOR-RELATED"/>
    <property type="match status" value="1"/>
</dbReference>
<dbReference type="OrthoDB" id="9760333at2"/>
<evidence type="ECO:0000256" key="7">
    <source>
        <dbReference type="ARBA" id="ARBA00023065"/>
    </source>
</evidence>
<dbReference type="Pfam" id="PF07715">
    <property type="entry name" value="Plug"/>
    <property type="match status" value="1"/>
</dbReference>
<dbReference type="AlphaFoldDB" id="A0A560HCA0"/>
<feature type="domain" description="TonB-dependent receptor-like beta-barrel" evidence="13">
    <location>
        <begin position="303"/>
        <end position="740"/>
    </location>
</feature>
<dbReference type="InterPro" id="IPR039426">
    <property type="entry name" value="TonB-dep_rcpt-like"/>
</dbReference>
<dbReference type="Proteomes" id="UP000315751">
    <property type="component" value="Unassembled WGS sequence"/>
</dbReference>
<evidence type="ECO:0000256" key="4">
    <source>
        <dbReference type="ARBA" id="ARBA00022496"/>
    </source>
</evidence>
<dbReference type="Pfam" id="PF00593">
    <property type="entry name" value="TonB_dep_Rec_b-barrel"/>
    <property type="match status" value="1"/>
</dbReference>
<keyword evidence="10 11" id="KW-0998">Cell outer membrane</keyword>
<dbReference type="EMBL" id="VITR01000004">
    <property type="protein sequence ID" value="TWB44003.1"/>
    <property type="molecule type" value="Genomic_DNA"/>
</dbReference>
<evidence type="ECO:0000256" key="9">
    <source>
        <dbReference type="ARBA" id="ARBA00023136"/>
    </source>
</evidence>
<evidence type="ECO:0000256" key="8">
    <source>
        <dbReference type="ARBA" id="ARBA00023077"/>
    </source>
</evidence>